<keyword evidence="1" id="KW-0479">Metal-binding</keyword>
<dbReference type="GO" id="GO:0000978">
    <property type="term" value="F:RNA polymerase II cis-regulatory region sequence-specific DNA binding"/>
    <property type="evidence" value="ECO:0007669"/>
    <property type="project" value="TreeGrafter"/>
</dbReference>
<evidence type="ECO:0000313" key="11">
    <source>
        <dbReference type="Proteomes" id="UP000677054"/>
    </source>
</evidence>
<dbReference type="GO" id="GO:0004879">
    <property type="term" value="F:nuclear receptor activity"/>
    <property type="evidence" value="ECO:0007669"/>
    <property type="project" value="InterPro"/>
</dbReference>
<keyword evidence="5" id="KW-0238">DNA-binding</keyword>
<dbReference type="GO" id="GO:0035100">
    <property type="term" value="F:ecdysone binding"/>
    <property type="evidence" value="ECO:0007669"/>
    <property type="project" value="InterPro"/>
</dbReference>
<dbReference type="PROSITE" id="PS51843">
    <property type="entry name" value="NR_LBD"/>
    <property type="match status" value="1"/>
</dbReference>
<keyword evidence="2" id="KW-0863">Zinc-finger</keyword>
<evidence type="ECO:0000256" key="4">
    <source>
        <dbReference type="ARBA" id="ARBA00023015"/>
    </source>
</evidence>
<keyword evidence="3" id="KW-0862">Zinc</keyword>
<dbReference type="InterPro" id="IPR050234">
    <property type="entry name" value="Nuclear_hormone_rcpt_NR1"/>
</dbReference>
<dbReference type="Gene3D" id="1.10.565.10">
    <property type="entry name" value="Retinoid X Receptor"/>
    <property type="match status" value="2"/>
</dbReference>
<evidence type="ECO:0000256" key="6">
    <source>
        <dbReference type="ARBA" id="ARBA00023163"/>
    </source>
</evidence>
<dbReference type="SMART" id="SM00430">
    <property type="entry name" value="HOLI"/>
    <property type="match status" value="1"/>
</dbReference>
<organism evidence="10">
    <name type="scientific">Darwinula stevensoni</name>
    <dbReference type="NCBI Taxonomy" id="69355"/>
    <lineage>
        <taxon>Eukaryota</taxon>
        <taxon>Metazoa</taxon>
        <taxon>Ecdysozoa</taxon>
        <taxon>Arthropoda</taxon>
        <taxon>Crustacea</taxon>
        <taxon>Oligostraca</taxon>
        <taxon>Ostracoda</taxon>
        <taxon>Podocopa</taxon>
        <taxon>Podocopida</taxon>
        <taxon>Darwinulocopina</taxon>
        <taxon>Darwinuloidea</taxon>
        <taxon>Darwinulidae</taxon>
        <taxon>Darwinula</taxon>
    </lineage>
</organism>
<protein>
    <recommendedName>
        <fullName evidence="9">NR LBD domain-containing protein</fullName>
    </recommendedName>
</protein>
<keyword evidence="7" id="KW-0675">Receptor</keyword>
<dbReference type="GO" id="GO:0045944">
    <property type="term" value="P:positive regulation of transcription by RNA polymerase II"/>
    <property type="evidence" value="ECO:0007669"/>
    <property type="project" value="TreeGrafter"/>
</dbReference>
<proteinExistence type="predicted"/>
<dbReference type="GO" id="GO:0035076">
    <property type="term" value="P:ecdysone receptor signaling pathway"/>
    <property type="evidence" value="ECO:0007669"/>
    <property type="project" value="InterPro"/>
</dbReference>
<dbReference type="Proteomes" id="UP000677054">
    <property type="component" value="Unassembled WGS sequence"/>
</dbReference>
<dbReference type="GO" id="GO:0000122">
    <property type="term" value="P:negative regulation of transcription by RNA polymerase II"/>
    <property type="evidence" value="ECO:0007669"/>
    <property type="project" value="TreeGrafter"/>
</dbReference>
<evidence type="ECO:0000256" key="7">
    <source>
        <dbReference type="ARBA" id="ARBA00023170"/>
    </source>
</evidence>
<evidence type="ECO:0000256" key="3">
    <source>
        <dbReference type="ARBA" id="ARBA00022833"/>
    </source>
</evidence>
<gene>
    <name evidence="10" type="ORF">DSTB1V02_LOCUS9127</name>
</gene>
<dbReference type="AlphaFoldDB" id="A0A7R9A8A1"/>
<evidence type="ECO:0000256" key="5">
    <source>
        <dbReference type="ARBA" id="ARBA00023125"/>
    </source>
</evidence>
<dbReference type="SUPFAM" id="SSF48508">
    <property type="entry name" value="Nuclear receptor ligand-binding domain"/>
    <property type="match status" value="1"/>
</dbReference>
<dbReference type="EMBL" id="CAJPEV010002239">
    <property type="protein sequence ID" value="CAG0896225.1"/>
    <property type="molecule type" value="Genomic_DNA"/>
</dbReference>
<dbReference type="GO" id="GO:0090575">
    <property type="term" value="C:RNA polymerase II transcription regulator complex"/>
    <property type="evidence" value="ECO:0007669"/>
    <property type="project" value="TreeGrafter"/>
</dbReference>
<sequence length="255" mass="29158">MCVVPEYQCAVKREAKKAQKDKDRPNSTTSCSPEGPPPPSEKVPSFNRPPALPRDGSACLMLDGNGLVRRLSPEQEELINRLVYFQEEFEQPSEDDIKKITNFAFESDDQESRFKHITEMTILTVQLIVEFSKRLPGFDTLQREDQITLLKVNSKVDIYSLRFVEPSSVDFTTSPPAERPSLLEPKKVEKIQEIYLEALRSYLESKRPRPGLTFAKLLTILPELRTLGNLNSELCFSLKLKNKKLPAFLAEIWDI</sequence>
<dbReference type="InterPro" id="IPR000536">
    <property type="entry name" value="Nucl_hrmn_rcpt_lig-bd"/>
</dbReference>
<reference evidence="10" key="1">
    <citation type="submission" date="2020-11" db="EMBL/GenBank/DDBJ databases">
        <authorList>
            <person name="Tran Van P."/>
        </authorList>
    </citation>
    <scope>NUCLEOTIDE SEQUENCE</scope>
</reference>
<evidence type="ECO:0000256" key="1">
    <source>
        <dbReference type="ARBA" id="ARBA00022723"/>
    </source>
</evidence>
<feature type="region of interest" description="Disordered" evidence="8">
    <location>
        <begin position="13"/>
        <end position="50"/>
    </location>
</feature>
<keyword evidence="4" id="KW-0805">Transcription regulation</keyword>
<dbReference type="InterPro" id="IPR003069">
    <property type="entry name" value="Ecdystd_rcpt"/>
</dbReference>
<dbReference type="GO" id="GO:0030154">
    <property type="term" value="P:cell differentiation"/>
    <property type="evidence" value="ECO:0007669"/>
    <property type="project" value="TreeGrafter"/>
</dbReference>
<dbReference type="InterPro" id="IPR001723">
    <property type="entry name" value="Nuclear_hrmn_rcpt"/>
</dbReference>
<dbReference type="EMBL" id="LR901756">
    <property type="protein sequence ID" value="CAD7249329.1"/>
    <property type="molecule type" value="Genomic_DNA"/>
</dbReference>
<keyword evidence="11" id="KW-1185">Reference proteome</keyword>
<keyword evidence="6" id="KW-0804">Transcription</keyword>
<dbReference type="PRINTS" id="PR00398">
    <property type="entry name" value="STRDHORMONER"/>
</dbReference>
<evidence type="ECO:0000259" key="9">
    <source>
        <dbReference type="PROSITE" id="PS51843"/>
    </source>
</evidence>
<dbReference type="InterPro" id="IPR035500">
    <property type="entry name" value="NHR-like_dom_sf"/>
</dbReference>
<dbReference type="PRINTS" id="PR01283">
    <property type="entry name" value="ECDYSTEROIDR"/>
</dbReference>
<evidence type="ECO:0000256" key="2">
    <source>
        <dbReference type="ARBA" id="ARBA00022771"/>
    </source>
</evidence>
<evidence type="ECO:0000313" key="10">
    <source>
        <dbReference type="EMBL" id="CAD7249329.1"/>
    </source>
</evidence>
<dbReference type="OrthoDB" id="5837785at2759"/>
<dbReference type="GO" id="GO:0008270">
    <property type="term" value="F:zinc ion binding"/>
    <property type="evidence" value="ECO:0007669"/>
    <property type="project" value="UniProtKB-KW"/>
</dbReference>
<dbReference type="PANTHER" id="PTHR24082:SF507">
    <property type="entry name" value="BILE ACID RECEPTOR-RELATED"/>
    <property type="match status" value="1"/>
</dbReference>
<dbReference type="Pfam" id="PF00104">
    <property type="entry name" value="Hormone_recep"/>
    <property type="match status" value="1"/>
</dbReference>
<dbReference type="PANTHER" id="PTHR24082">
    <property type="entry name" value="NUCLEAR HORMONE RECEPTOR"/>
    <property type="match status" value="1"/>
</dbReference>
<feature type="compositionally biased region" description="Basic and acidic residues" evidence="8">
    <location>
        <begin position="13"/>
        <end position="25"/>
    </location>
</feature>
<accession>A0A7R9A8A1</accession>
<feature type="domain" description="NR LBD" evidence="9">
    <location>
        <begin position="1"/>
        <end position="255"/>
    </location>
</feature>
<evidence type="ECO:0000256" key="8">
    <source>
        <dbReference type="SAM" id="MobiDB-lite"/>
    </source>
</evidence>
<name>A0A7R9A8A1_9CRUS</name>